<protein>
    <submittedName>
        <fullName evidence="2 3">Uncharacterized protein</fullName>
    </submittedName>
</protein>
<evidence type="ECO:0000313" key="3">
    <source>
        <dbReference type="EnsemblPlants" id="KQK08018"/>
    </source>
</evidence>
<dbReference type="InParanoid" id="A0A0Q3R3F3"/>
<sequence length="77" mass="8587">MLKARHRQVRELVLLGQRAAGPRDGGRAPYVKETHRRERPRPARAPLRPDGAEPSGSVTENIFSSAQGLTKAFKEKK</sequence>
<dbReference type="EnsemblPlants" id="KQK08018">
    <property type="protein sequence ID" value="KQK08018"/>
    <property type="gene ID" value="BRADI_2g39003v3"/>
</dbReference>
<reference evidence="3" key="3">
    <citation type="submission" date="2018-08" db="UniProtKB">
        <authorList>
            <consortium name="EnsemblPlants"/>
        </authorList>
    </citation>
    <scope>IDENTIFICATION</scope>
    <source>
        <strain evidence="3">cv. Bd21</strain>
    </source>
</reference>
<reference evidence="2" key="2">
    <citation type="submission" date="2017-06" db="EMBL/GenBank/DDBJ databases">
        <title>WGS assembly of Brachypodium distachyon.</title>
        <authorList>
            <consortium name="The International Brachypodium Initiative"/>
            <person name="Lucas S."/>
            <person name="Harmon-Smith M."/>
            <person name="Lail K."/>
            <person name="Tice H."/>
            <person name="Grimwood J."/>
            <person name="Bruce D."/>
            <person name="Barry K."/>
            <person name="Shu S."/>
            <person name="Lindquist E."/>
            <person name="Wang M."/>
            <person name="Pitluck S."/>
            <person name="Vogel J.P."/>
            <person name="Garvin D.F."/>
            <person name="Mockler T.C."/>
            <person name="Schmutz J."/>
            <person name="Rokhsar D."/>
            <person name="Bevan M.W."/>
        </authorList>
    </citation>
    <scope>NUCLEOTIDE SEQUENCE</scope>
    <source>
        <strain evidence="2">Bd21</strain>
    </source>
</reference>
<dbReference type="Proteomes" id="UP000008810">
    <property type="component" value="Chromosome 2"/>
</dbReference>
<dbReference type="Gramene" id="KQK08018">
    <property type="protein sequence ID" value="KQK08018"/>
    <property type="gene ID" value="BRADI_2g39003v3"/>
</dbReference>
<keyword evidence="4" id="KW-1185">Reference proteome</keyword>
<feature type="region of interest" description="Disordered" evidence="1">
    <location>
        <begin position="15"/>
        <end position="59"/>
    </location>
</feature>
<dbReference type="EMBL" id="CM000881">
    <property type="protein sequence ID" value="KQK08018.1"/>
    <property type="molecule type" value="Genomic_DNA"/>
</dbReference>
<reference evidence="2 3" key="1">
    <citation type="journal article" date="2010" name="Nature">
        <title>Genome sequencing and analysis of the model grass Brachypodium distachyon.</title>
        <authorList>
            <consortium name="International Brachypodium Initiative"/>
        </authorList>
    </citation>
    <scope>NUCLEOTIDE SEQUENCE [LARGE SCALE GENOMIC DNA]</scope>
    <source>
        <strain evidence="2 3">Bd21</strain>
    </source>
</reference>
<name>A0A0Q3R3F3_BRADI</name>
<evidence type="ECO:0000256" key="1">
    <source>
        <dbReference type="SAM" id="MobiDB-lite"/>
    </source>
</evidence>
<dbReference type="AlphaFoldDB" id="A0A0Q3R3F3"/>
<proteinExistence type="predicted"/>
<organism evidence="2">
    <name type="scientific">Brachypodium distachyon</name>
    <name type="common">Purple false brome</name>
    <name type="synonym">Trachynia distachya</name>
    <dbReference type="NCBI Taxonomy" id="15368"/>
    <lineage>
        <taxon>Eukaryota</taxon>
        <taxon>Viridiplantae</taxon>
        <taxon>Streptophyta</taxon>
        <taxon>Embryophyta</taxon>
        <taxon>Tracheophyta</taxon>
        <taxon>Spermatophyta</taxon>
        <taxon>Magnoliopsida</taxon>
        <taxon>Liliopsida</taxon>
        <taxon>Poales</taxon>
        <taxon>Poaceae</taxon>
        <taxon>BOP clade</taxon>
        <taxon>Pooideae</taxon>
        <taxon>Stipodae</taxon>
        <taxon>Brachypodieae</taxon>
        <taxon>Brachypodium</taxon>
    </lineage>
</organism>
<accession>A0A0Q3R3F3</accession>
<feature type="compositionally biased region" description="Basic and acidic residues" evidence="1">
    <location>
        <begin position="24"/>
        <end position="36"/>
    </location>
</feature>
<evidence type="ECO:0000313" key="4">
    <source>
        <dbReference type="Proteomes" id="UP000008810"/>
    </source>
</evidence>
<gene>
    <name evidence="2" type="ORF">BRADI_2g39003v3</name>
</gene>
<evidence type="ECO:0000313" key="2">
    <source>
        <dbReference type="EMBL" id="KQK08018.1"/>
    </source>
</evidence>